<dbReference type="Proteomes" id="UP000622552">
    <property type="component" value="Unassembled WGS sequence"/>
</dbReference>
<feature type="domain" description="DUF11" evidence="2">
    <location>
        <begin position="329"/>
        <end position="432"/>
    </location>
</feature>
<evidence type="ECO:0000259" key="2">
    <source>
        <dbReference type="Pfam" id="PF01345"/>
    </source>
</evidence>
<gene>
    <name evidence="3" type="ORF">IW245_005438</name>
</gene>
<dbReference type="NCBIfam" id="TIGR01451">
    <property type="entry name" value="B_ant_repeat"/>
    <property type="match status" value="1"/>
</dbReference>
<evidence type="ECO:0000313" key="3">
    <source>
        <dbReference type="EMBL" id="MBG6139244.1"/>
    </source>
</evidence>
<dbReference type="RefSeq" id="WP_197005919.1">
    <property type="nucleotide sequence ID" value="NZ_BONS01000012.1"/>
</dbReference>
<organism evidence="3 4">
    <name type="scientific">Longispora fulva</name>
    <dbReference type="NCBI Taxonomy" id="619741"/>
    <lineage>
        <taxon>Bacteria</taxon>
        <taxon>Bacillati</taxon>
        <taxon>Actinomycetota</taxon>
        <taxon>Actinomycetes</taxon>
        <taxon>Micromonosporales</taxon>
        <taxon>Micromonosporaceae</taxon>
        <taxon>Longispora</taxon>
    </lineage>
</organism>
<dbReference type="PANTHER" id="PTHR34819:SF3">
    <property type="entry name" value="CELL SURFACE PROTEIN"/>
    <property type="match status" value="1"/>
</dbReference>
<dbReference type="PANTHER" id="PTHR34819">
    <property type="entry name" value="LARGE CYSTEINE-RICH PERIPLASMIC PROTEIN OMCB"/>
    <property type="match status" value="1"/>
</dbReference>
<evidence type="ECO:0000313" key="4">
    <source>
        <dbReference type="Proteomes" id="UP000622552"/>
    </source>
</evidence>
<accession>A0A8J7GVC8</accession>
<dbReference type="InterPro" id="IPR001434">
    <property type="entry name" value="OmcB-like_DUF11"/>
</dbReference>
<proteinExistence type="predicted"/>
<name>A0A8J7GVC8_9ACTN</name>
<protein>
    <submittedName>
        <fullName evidence="3">Putative repeat protein (TIGR01451 family)</fullName>
    </submittedName>
</protein>
<dbReference type="InterPro" id="IPR047589">
    <property type="entry name" value="DUF11_rpt"/>
</dbReference>
<sequence>MGAVALRYSTTVEGGLATASATQPLALSSGATVRYARLYWWSPRDDALVDVGAPGRPDTSVAGELADYPGGFQGTADVTALVRQAGPGAYRVAAARWTLLVVHASPGEPLRAVTVADGLSPTAELPLRAGRAQIGWIGYDQAAGPGALVGTVNGRSVTPGDPLEVTGGDRLTVSGNGTGWVGAVFAAVAVALPQVSVGVSAEAERLPLAGDPVVPGARIVYTYTVSASPVTNATNVWLIASIPDHTTVLDNSGERIYGQIWVPIGTLAAGATTTATLSVRAEVAAGGDNLRSTATVLYAPDYLPSLTRTATGRSPALRITPAANLKITNELDVTDAWRYTLTVSNQGPSTAAAVVLRDTVPTALGAPEAMPGCTFAGQLLTCELGDVPPGTSVQRVVTLRPEAGGTSGDRVPSAASVASPTLDPDLGDNVRVTAITH</sequence>
<evidence type="ECO:0000256" key="1">
    <source>
        <dbReference type="SAM" id="MobiDB-lite"/>
    </source>
</evidence>
<dbReference type="InterPro" id="IPR051172">
    <property type="entry name" value="Chlamydia_OmcB"/>
</dbReference>
<reference evidence="3" key="1">
    <citation type="submission" date="2020-11" db="EMBL/GenBank/DDBJ databases">
        <title>Sequencing the genomes of 1000 actinobacteria strains.</title>
        <authorList>
            <person name="Klenk H.-P."/>
        </authorList>
    </citation>
    <scope>NUCLEOTIDE SEQUENCE</scope>
    <source>
        <strain evidence="3">DSM 45356</strain>
    </source>
</reference>
<dbReference type="AlphaFoldDB" id="A0A8J7GVC8"/>
<feature type="region of interest" description="Disordered" evidence="1">
    <location>
        <begin position="401"/>
        <end position="422"/>
    </location>
</feature>
<comment type="caution">
    <text evidence="3">The sequence shown here is derived from an EMBL/GenBank/DDBJ whole genome shotgun (WGS) entry which is preliminary data.</text>
</comment>
<dbReference type="EMBL" id="JADOUF010000001">
    <property type="protein sequence ID" value="MBG6139244.1"/>
    <property type="molecule type" value="Genomic_DNA"/>
</dbReference>
<keyword evidence="4" id="KW-1185">Reference proteome</keyword>
<dbReference type="Pfam" id="PF01345">
    <property type="entry name" value="DUF11"/>
    <property type="match status" value="1"/>
</dbReference>